<dbReference type="RefSeq" id="WP_370718423.1">
    <property type="nucleotide sequence ID" value="NZ_JBGGTQ010000004.1"/>
</dbReference>
<feature type="region of interest" description="Disordered" evidence="1">
    <location>
        <begin position="1"/>
        <end position="21"/>
    </location>
</feature>
<dbReference type="EMBL" id="JBGGTQ010000004">
    <property type="protein sequence ID" value="MEZ0492369.1"/>
    <property type="molecule type" value="Genomic_DNA"/>
</dbReference>
<accession>A0ABV4I421</accession>
<proteinExistence type="predicted"/>
<gene>
    <name evidence="2" type="ORF">AB2L28_08970</name>
</gene>
<keyword evidence="3" id="KW-1185">Reference proteome</keyword>
<dbReference type="InterPro" id="IPR011990">
    <property type="entry name" value="TPR-like_helical_dom_sf"/>
</dbReference>
<organism evidence="2 3">
    <name type="scientific">Kineococcus mangrovi</name>
    <dbReference type="NCBI Taxonomy" id="1660183"/>
    <lineage>
        <taxon>Bacteria</taxon>
        <taxon>Bacillati</taxon>
        <taxon>Actinomycetota</taxon>
        <taxon>Actinomycetes</taxon>
        <taxon>Kineosporiales</taxon>
        <taxon>Kineosporiaceae</taxon>
        <taxon>Kineococcus</taxon>
    </lineage>
</organism>
<reference evidence="2 3" key="1">
    <citation type="submission" date="2024-07" db="EMBL/GenBank/DDBJ databases">
        <authorList>
            <person name="Thanompreechachai J."/>
            <person name="Duangmal K."/>
        </authorList>
    </citation>
    <scope>NUCLEOTIDE SEQUENCE [LARGE SCALE GENOMIC DNA]</scope>
    <source>
        <strain evidence="2 3">TBRC 1896</strain>
    </source>
</reference>
<sequence>MKLRQRGQQLGTPVGSTESLKTQISRWENGKVAPGDFHRQLLREVLNVSDEGLGFAAAGGSTALTSPPSLTQALGRAALFEAGSAAHLHHQVEAIRKADGQSGAADVLEYARKLLNDTTQQRRYLVQTGARRELAAVTADLASLVGWQSLDVGDLDRAWTAFEEAKSAAREAEDNALLAHATGEQSFALLDLGRGSDGADMVAEARQLHGLPPRLTAWLHAAEAENRAAAGDGEAARRSLAAAEALLPSSDEDAALTPYLRLDAANLTRWRGHCLGRLHDPGAVAELLEGLASVRGRYSRAEASVLVDLAAAELHRNDRDQAQHYLRQATSLANRMGSVRQRRRLEALRQAA</sequence>
<comment type="caution">
    <text evidence="2">The sequence shown here is derived from an EMBL/GenBank/DDBJ whole genome shotgun (WGS) entry which is preliminary data.</text>
</comment>
<dbReference type="Proteomes" id="UP001566476">
    <property type="component" value="Unassembled WGS sequence"/>
</dbReference>
<evidence type="ECO:0008006" key="4">
    <source>
        <dbReference type="Google" id="ProtNLM"/>
    </source>
</evidence>
<dbReference type="SUPFAM" id="SSF48452">
    <property type="entry name" value="TPR-like"/>
    <property type="match status" value="1"/>
</dbReference>
<name>A0ABV4I421_9ACTN</name>
<protein>
    <recommendedName>
        <fullName evidence="4">HTH cro/C1-type domain-containing protein</fullName>
    </recommendedName>
</protein>
<evidence type="ECO:0000256" key="1">
    <source>
        <dbReference type="SAM" id="MobiDB-lite"/>
    </source>
</evidence>
<evidence type="ECO:0000313" key="3">
    <source>
        <dbReference type="Proteomes" id="UP001566476"/>
    </source>
</evidence>
<evidence type="ECO:0000313" key="2">
    <source>
        <dbReference type="EMBL" id="MEZ0492369.1"/>
    </source>
</evidence>